<dbReference type="EMBL" id="JAHRIO010059974">
    <property type="protein sequence ID" value="MEQ2177070.1"/>
    <property type="molecule type" value="Genomic_DNA"/>
</dbReference>
<proteinExistence type="predicted"/>
<comment type="caution">
    <text evidence="1">The sequence shown here is derived from an EMBL/GenBank/DDBJ whole genome shotgun (WGS) entry which is preliminary data.</text>
</comment>
<evidence type="ECO:0000313" key="1">
    <source>
        <dbReference type="EMBL" id="MEQ2177070.1"/>
    </source>
</evidence>
<reference evidence="1 2" key="1">
    <citation type="submission" date="2021-06" db="EMBL/GenBank/DDBJ databases">
        <authorList>
            <person name="Palmer J.M."/>
        </authorList>
    </citation>
    <scope>NUCLEOTIDE SEQUENCE [LARGE SCALE GENOMIC DNA]</scope>
    <source>
        <strain evidence="1 2">GA_2019</strain>
        <tissue evidence="1">Muscle</tissue>
    </source>
</reference>
<evidence type="ECO:0000313" key="2">
    <source>
        <dbReference type="Proteomes" id="UP001476798"/>
    </source>
</evidence>
<keyword evidence="2" id="KW-1185">Reference proteome</keyword>
<sequence>MRDKCSAGPPTAERAFASWCQRVLVITRLYTNEPWVLVCQLSSVIRLRSATGQASLLQQTQSQIYLHDHSHHLQAEMVNWLDLSYLGKHVYDMGLPEHLRVSSFHHSGNLIFADFRTLK</sequence>
<name>A0ABV0P0B9_9TELE</name>
<organism evidence="1 2">
    <name type="scientific">Goodea atripinnis</name>
    <dbReference type="NCBI Taxonomy" id="208336"/>
    <lineage>
        <taxon>Eukaryota</taxon>
        <taxon>Metazoa</taxon>
        <taxon>Chordata</taxon>
        <taxon>Craniata</taxon>
        <taxon>Vertebrata</taxon>
        <taxon>Euteleostomi</taxon>
        <taxon>Actinopterygii</taxon>
        <taxon>Neopterygii</taxon>
        <taxon>Teleostei</taxon>
        <taxon>Neoteleostei</taxon>
        <taxon>Acanthomorphata</taxon>
        <taxon>Ovalentaria</taxon>
        <taxon>Atherinomorphae</taxon>
        <taxon>Cyprinodontiformes</taxon>
        <taxon>Goodeidae</taxon>
        <taxon>Goodea</taxon>
    </lineage>
</organism>
<accession>A0ABV0P0B9</accession>
<dbReference type="Proteomes" id="UP001476798">
    <property type="component" value="Unassembled WGS sequence"/>
</dbReference>
<gene>
    <name evidence="1" type="ORF">GOODEAATRI_000099</name>
</gene>
<protein>
    <submittedName>
        <fullName evidence="1">Uncharacterized protein</fullName>
    </submittedName>
</protein>